<dbReference type="AlphaFoldDB" id="A0A367LFZ1"/>
<evidence type="ECO:0000256" key="1">
    <source>
        <dbReference type="SAM" id="Phobius"/>
    </source>
</evidence>
<feature type="transmembrane region" description="Helical" evidence="1">
    <location>
        <begin position="340"/>
        <end position="361"/>
    </location>
</feature>
<evidence type="ECO:0000313" key="3">
    <source>
        <dbReference type="Proteomes" id="UP000253664"/>
    </source>
</evidence>
<proteinExistence type="predicted"/>
<gene>
    <name evidence="2" type="ORF">L249_0400</name>
</gene>
<sequence length="426" mass="46919">MFSPNCTLPSASSGFVTAPSIRGTMNIVYTCAGILIICTWNVLHLNIPTQSTPRHGIQRFMRSALRLLPKIANLVAPELILSKAWSEYLSVRSMQHDFEHYAKIDDVEWTHKHTHLANMGGFTIFFQGGVWSLDAKQLLIARHLGIIDRLPSLSVDAIDDRSKQDFLIKFLSAVQLIQFGAEILTRLLNQRSISQLEVVTLTLALPTLPAYYLWLGKPKDIYTTIDMGVPAAKRPSVGNIRRLAKNGPRVLLPRQLAGPLTPKSSGPTFSLPNYIIHCGNSAGSVEGAEDDGRDGHEIADGDIAVDTERLTVFSSVATTVTGAVHFLAWNSALGNDSLRLLWRVSAVATMVSMPAMLIVFYTATRFSRLNKLILSGQGRSKCIAGFFWAILITGRLLIGVVAFTSMWYLPPDAFTASWTVYVPHLT</sequence>
<dbReference type="PANTHER" id="PTHR35043">
    <property type="entry name" value="TRANSCRIPTION FACTOR DOMAIN-CONTAINING PROTEIN"/>
    <property type="match status" value="1"/>
</dbReference>
<dbReference type="Proteomes" id="UP000253664">
    <property type="component" value="Unassembled WGS sequence"/>
</dbReference>
<evidence type="ECO:0000313" key="2">
    <source>
        <dbReference type="EMBL" id="RCI13172.1"/>
    </source>
</evidence>
<dbReference type="EMBL" id="LKCN02000007">
    <property type="protein sequence ID" value="RCI13172.1"/>
    <property type="molecule type" value="Genomic_DNA"/>
</dbReference>
<feature type="transmembrane region" description="Helical" evidence="1">
    <location>
        <begin position="310"/>
        <end position="328"/>
    </location>
</feature>
<keyword evidence="1" id="KW-1133">Transmembrane helix</keyword>
<dbReference type="OrthoDB" id="3061561at2759"/>
<comment type="caution">
    <text evidence="2">The sequence shown here is derived from an EMBL/GenBank/DDBJ whole genome shotgun (WGS) entry which is preliminary data.</text>
</comment>
<feature type="transmembrane region" description="Helical" evidence="1">
    <location>
        <begin position="382"/>
        <end position="409"/>
    </location>
</feature>
<protein>
    <submittedName>
        <fullName evidence="2">Uncharacterized protein</fullName>
    </submittedName>
</protein>
<dbReference type="PANTHER" id="PTHR35043:SF7">
    <property type="entry name" value="TRANSCRIPTION FACTOR DOMAIN-CONTAINING PROTEIN"/>
    <property type="match status" value="1"/>
</dbReference>
<accession>A0A367LFZ1</accession>
<keyword evidence="3" id="KW-1185">Reference proteome</keyword>
<keyword evidence="1" id="KW-0472">Membrane</keyword>
<name>A0A367LFZ1_9HYPO</name>
<feature type="transmembrane region" description="Helical" evidence="1">
    <location>
        <begin position="27"/>
        <end position="47"/>
    </location>
</feature>
<organism evidence="2 3">
    <name type="scientific">Ophiocordyceps polyrhachis-furcata BCC 54312</name>
    <dbReference type="NCBI Taxonomy" id="1330021"/>
    <lineage>
        <taxon>Eukaryota</taxon>
        <taxon>Fungi</taxon>
        <taxon>Dikarya</taxon>
        <taxon>Ascomycota</taxon>
        <taxon>Pezizomycotina</taxon>
        <taxon>Sordariomycetes</taxon>
        <taxon>Hypocreomycetidae</taxon>
        <taxon>Hypocreales</taxon>
        <taxon>Ophiocordycipitaceae</taxon>
        <taxon>Ophiocordyceps</taxon>
    </lineage>
</organism>
<dbReference type="STRING" id="1330021.A0A367LFZ1"/>
<reference evidence="2 3" key="1">
    <citation type="journal article" date="2015" name="BMC Genomics">
        <title>Insights from the genome of Ophiocordyceps polyrhachis-furcata to pathogenicity and host specificity in insect fungi.</title>
        <authorList>
            <person name="Wichadakul D."/>
            <person name="Kobmoo N."/>
            <person name="Ingsriswang S."/>
            <person name="Tangphatsornruang S."/>
            <person name="Chantasingh D."/>
            <person name="Luangsa-ard J.J."/>
            <person name="Eurwilaichitr L."/>
        </authorList>
    </citation>
    <scope>NUCLEOTIDE SEQUENCE [LARGE SCALE GENOMIC DNA]</scope>
    <source>
        <strain evidence="2 3">BCC 54312</strain>
    </source>
</reference>
<keyword evidence="1" id="KW-0812">Transmembrane</keyword>